<dbReference type="Proteomes" id="UP001209540">
    <property type="component" value="Unassembled WGS sequence"/>
</dbReference>
<name>A0AAD5PFU1_9FUNG</name>
<organism evidence="1 2">
    <name type="scientific">Phascolomyces articulosus</name>
    <dbReference type="NCBI Taxonomy" id="60185"/>
    <lineage>
        <taxon>Eukaryota</taxon>
        <taxon>Fungi</taxon>
        <taxon>Fungi incertae sedis</taxon>
        <taxon>Mucoromycota</taxon>
        <taxon>Mucoromycotina</taxon>
        <taxon>Mucoromycetes</taxon>
        <taxon>Mucorales</taxon>
        <taxon>Lichtheimiaceae</taxon>
        <taxon>Phascolomyces</taxon>
    </lineage>
</organism>
<protein>
    <submittedName>
        <fullName evidence="1">Uncharacterized protein</fullName>
    </submittedName>
</protein>
<keyword evidence="2" id="KW-1185">Reference proteome</keyword>
<dbReference type="AlphaFoldDB" id="A0AAD5PFU1"/>
<dbReference type="PANTHER" id="PTHR36986">
    <property type="entry name" value="UPF0643 PROTEIN PB2B2.08"/>
    <property type="match status" value="1"/>
</dbReference>
<proteinExistence type="predicted"/>
<dbReference type="PANTHER" id="PTHR36986:SF1">
    <property type="entry name" value="UPF0643 PROTEIN PB2B2.08"/>
    <property type="match status" value="1"/>
</dbReference>
<accession>A0AAD5PFU1</accession>
<evidence type="ECO:0000313" key="2">
    <source>
        <dbReference type="Proteomes" id="UP001209540"/>
    </source>
</evidence>
<dbReference type="EMBL" id="JAIXMP010000008">
    <property type="protein sequence ID" value="KAI9268985.1"/>
    <property type="molecule type" value="Genomic_DNA"/>
</dbReference>
<sequence>MISNNNNNNQHTPAVPIMNTQDAREIEQAIVAKDLQGRSIHNDTVGPAGWTNESPEDLANFIESLRPVDKTLLDKALPHFHVITDDYVHASILDAFNWDETAQWLGKETEGEWFIVAFRSVRKADADSKLLYEADARAQQEAVHSGGLLKYWYGDLNEHRECLAMCIWVNREYALKATRKPLHLKAAKLASEMYESYQLERYSLIKRAGENVFHIQAL</sequence>
<reference evidence="1" key="2">
    <citation type="submission" date="2023-02" db="EMBL/GenBank/DDBJ databases">
        <authorList>
            <consortium name="DOE Joint Genome Institute"/>
            <person name="Mondo S.J."/>
            <person name="Chang Y."/>
            <person name="Wang Y."/>
            <person name="Ahrendt S."/>
            <person name="Andreopoulos W."/>
            <person name="Barry K."/>
            <person name="Beard J."/>
            <person name="Benny G.L."/>
            <person name="Blankenship S."/>
            <person name="Bonito G."/>
            <person name="Cuomo C."/>
            <person name="Desiro A."/>
            <person name="Gervers K.A."/>
            <person name="Hundley H."/>
            <person name="Kuo A."/>
            <person name="LaButti K."/>
            <person name="Lang B.F."/>
            <person name="Lipzen A."/>
            <person name="O'Donnell K."/>
            <person name="Pangilinan J."/>
            <person name="Reynolds N."/>
            <person name="Sandor L."/>
            <person name="Smith M.W."/>
            <person name="Tsang A."/>
            <person name="Grigoriev I.V."/>
            <person name="Stajich J.E."/>
            <person name="Spatafora J.W."/>
        </authorList>
    </citation>
    <scope>NUCLEOTIDE SEQUENCE</scope>
    <source>
        <strain evidence="1">RSA 2281</strain>
    </source>
</reference>
<comment type="caution">
    <text evidence="1">The sequence shown here is derived from an EMBL/GenBank/DDBJ whole genome shotgun (WGS) entry which is preliminary data.</text>
</comment>
<evidence type="ECO:0000313" key="1">
    <source>
        <dbReference type="EMBL" id="KAI9268985.1"/>
    </source>
</evidence>
<gene>
    <name evidence="1" type="ORF">BDA99DRAFT_603178</name>
</gene>
<reference evidence="1" key="1">
    <citation type="journal article" date="2022" name="IScience">
        <title>Evolution of zygomycete secretomes and the origins of terrestrial fungal ecologies.</title>
        <authorList>
            <person name="Chang Y."/>
            <person name="Wang Y."/>
            <person name="Mondo S."/>
            <person name="Ahrendt S."/>
            <person name="Andreopoulos W."/>
            <person name="Barry K."/>
            <person name="Beard J."/>
            <person name="Benny G.L."/>
            <person name="Blankenship S."/>
            <person name="Bonito G."/>
            <person name="Cuomo C."/>
            <person name="Desiro A."/>
            <person name="Gervers K.A."/>
            <person name="Hundley H."/>
            <person name="Kuo A."/>
            <person name="LaButti K."/>
            <person name="Lang B.F."/>
            <person name="Lipzen A."/>
            <person name="O'Donnell K."/>
            <person name="Pangilinan J."/>
            <person name="Reynolds N."/>
            <person name="Sandor L."/>
            <person name="Smith M.E."/>
            <person name="Tsang A."/>
            <person name="Grigoriev I.V."/>
            <person name="Stajich J.E."/>
            <person name="Spatafora J.W."/>
        </authorList>
    </citation>
    <scope>NUCLEOTIDE SEQUENCE</scope>
    <source>
        <strain evidence="1">RSA 2281</strain>
    </source>
</reference>